<dbReference type="GO" id="GO:0006457">
    <property type="term" value="P:protein folding"/>
    <property type="evidence" value="ECO:0007669"/>
    <property type="project" value="UniProtKB-UniRule"/>
</dbReference>
<dbReference type="PANTHER" id="PTHR14021">
    <property type="entry name" value="IRON-SULFUR CLUSTER CO-CHAPERONE PROTEIN HSCB"/>
    <property type="match status" value="1"/>
</dbReference>
<dbReference type="SUPFAM" id="SSF46565">
    <property type="entry name" value="Chaperone J-domain"/>
    <property type="match status" value="1"/>
</dbReference>
<evidence type="ECO:0000313" key="6">
    <source>
        <dbReference type="EMBL" id="CUA86796.1"/>
    </source>
</evidence>
<dbReference type="AlphaFoldDB" id="A0A0K6H722"/>
<dbReference type="GO" id="GO:1990230">
    <property type="term" value="C:iron-sulfur cluster transfer complex"/>
    <property type="evidence" value="ECO:0007669"/>
    <property type="project" value="TreeGrafter"/>
</dbReference>
<proteinExistence type="inferred from homology"/>
<accession>A0A0K6H722</accession>
<dbReference type="InterPro" id="IPR036869">
    <property type="entry name" value="J_dom_sf"/>
</dbReference>
<dbReference type="Gene3D" id="1.10.287.110">
    <property type="entry name" value="DnaJ domain"/>
    <property type="match status" value="1"/>
</dbReference>
<protein>
    <recommendedName>
        <fullName evidence="4">Co-chaperone protein HscB homolog</fullName>
    </recommendedName>
</protein>
<feature type="domain" description="J" evidence="5">
    <location>
        <begin position="8"/>
        <end position="80"/>
    </location>
</feature>
<dbReference type="CDD" id="cd06257">
    <property type="entry name" value="DnaJ"/>
    <property type="match status" value="1"/>
</dbReference>
<dbReference type="GO" id="GO:0044571">
    <property type="term" value="P:[2Fe-2S] cluster assembly"/>
    <property type="evidence" value="ECO:0007669"/>
    <property type="project" value="InterPro"/>
</dbReference>
<dbReference type="GO" id="GO:0051087">
    <property type="term" value="F:protein-folding chaperone binding"/>
    <property type="evidence" value="ECO:0007669"/>
    <property type="project" value="InterPro"/>
</dbReference>
<reference evidence="7" key="1">
    <citation type="submission" date="2015-08" db="EMBL/GenBank/DDBJ databases">
        <authorList>
            <person name="Varghese N."/>
        </authorList>
    </citation>
    <scope>NUCLEOTIDE SEQUENCE [LARGE SCALE GENOMIC DNA]</scope>
    <source>
        <strain evidence="7">DSM 17901</strain>
    </source>
</reference>
<dbReference type="InterPro" id="IPR001623">
    <property type="entry name" value="DnaJ_domain"/>
</dbReference>
<comment type="function">
    <text evidence="3 4">Co-chaperone involved in the maturation of iron-sulfur cluster-containing proteins. Seems to help targeting proteins to be folded toward HscA.</text>
</comment>
<evidence type="ECO:0000256" key="2">
    <source>
        <dbReference type="ARBA" id="ARBA00023186"/>
    </source>
</evidence>
<dbReference type="GO" id="GO:0001671">
    <property type="term" value="F:ATPase activator activity"/>
    <property type="evidence" value="ECO:0007669"/>
    <property type="project" value="InterPro"/>
</dbReference>
<dbReference type="InterPro" id="IPR009073">
    <property type="entry name" value="HscB_oligo_C"/>
</dbReference>
<keyword evidence="7" id="KW-1185">Reference proteome</keyword>
<dbReference type="Gene3D" id="1.20.1280.20">
    <property type="entry name" value="HscB, C-terminal domain"/>
    <property type="match status" value="1"/>
</dbReference>
<keyword evidence="2 4" id="KW-0143">Chaperone</keyword>
<organism evidence="6 7">
    <name type="scientific">Gulbenkiania indica</name>
    <dbReference type="NCBI Taxonomy" id="375574"/>
    <lineage>
        <taxon>Bacteria</taxon>
        <taxon>Pseudomonadati</taxon>
        <taxon>Pseudomonadota</taxon>
        <taxon>Betaproteobacteria</taxon>
        <taxon>Neisseriales</taxon>
        <taxon>Chromobacteriaceae</taxon>
        <taxon>Gulbenkiania</taxon>
    </lineage>
</organism>
<dbReference type="STRING" id="375574.GCA_001418035_02576"/>
<dbReference type="PANTHER" id="PTHR14021:SF15">
    <property type="entry name" value="IRON-SULFUR CLUSTER CO-CHAPERONE PROTEIN HSCB"/>
    <property type="match status" value="1"/>
</dbReference>
<dbReference type="InterPro" id="IPR004640">
    <property type="entry name" value="HscB"/>
</dbReference>
<dbReference type="NCBIfam" id="TIGR00714">
    <property type="entry name" value="hscB"/>
    <property type="match status" value="1"/>
</dbReference>
<evidence type="ECO:0000256" key="3">
    <source>
        <dbReference type="ARBA" id="ARBA00025596"/>
    </source>
</evidence>
<dbReference type="RefSeq" id="WP_055434481.1">
    <property type="nucleotide sequence ID" value="NZ_CYHA01000009.1"/>
</dbReference>
<evidence type="ECO:0000256" key="1">
    <source>
        <dbReference type="ARBA" id="ARBA00010476"/>
    </source>
</evidence>
<gene>
    <name evidence="4" type="primary">hscB</name>
    <name evidence="6" type="ORF">Ga0061063_2804</name>
</gene>
<dbReference type="SUPFAM" id="SSF47144">
    <property type="entry name" value="HSC20 (HSCB), C-terminal oligomerisation domain"/>
    <property type="match status" value="1"/>
</dbReference>
<dbReference type="NCBIfam" id="NF002935">
    <property type="entry name" value="PRK03578.1"/>
    <property type="match status" value="1"/>
</dbReference>
<dbReference type="PROSITE" id="PS50076">
    <property type="entry name" value="DNAJ_2"/>
    <property type="match status" value="1"/>
</dbReference>
<dbReference type="Pfam" id="PF07743">
    <property type="entry name" value="HSCB_C"/>
    <property type="match status" value="1"/>
</dbReference>
<dbReference type="SMART" id="SM00271">
    <property type="entry name" value="DnaJ"/>
    <property type="match status" value="1"/>
</dbReference>
<sequence length="177" mass="19901">MNADFNQDHFALFGLPRRFRLDDAALDTAYRKVASEVHPDRYAHAGDAEKRLALMMATRVNEAYRTLRAPLARARYLLSLAGVDTQEETNTSMPPDFLMAQMEWREAVGDARAARDVGALEEVSANLARERRGYEAELAEALDDRSDTVTAALLVRKLRFLEKLEQEAGDAIEALLF</sequence>
<dbReference type="OrthoDB" id="287587at2"/>
<dbReference type="EMBL" id="CYHA01000009">
    <property type="protein sequence ID" value="CUA86796.1"/>
    <property type="molecule type" value="Genomic_DNA"/>
</dbReference>
<evidence type="ECO:0000313" key="7">
    <source>
        <dbReference type="Proteomes" id="UP000243535"/>
    </source>
</evidence>
<comment type="subunit">
    <text evidence="4">Interacts with HscA and stimulates its ATPase activity.</text>
</comment>
<name>A0A0K6H722_9NEIS</name>
<evidence type="ECO:0000256" key="4">
    <source>
        <dbReference type="HAMAP-Rule" id="MF_00682"/>
    </source>
</evidence>
<dbReference type="InterPro" id="IPR036386">
    <property type="entry name" value="HscB_C_sf"/>
</dbReference>
<dbReference type="HAMAP" id="MF_00682">
    <property type="entry name" value="HscB"/>
    <property type="match status" value="1"/>
</dbReference>
<comment type="similarity">
    <text evidence="1 4">Belongs to the HscB family.</text>
</comment>
<evidence type="ECO:0000259" key="5">
    <source>
        <dbReference type="PROSITE" id="PS50076"/>
    </source>
</evidence>
<dbReference type="Pfam" id="PF00226">
    <property type="entry name" value="DnaJ"/>
    <property type="match status" value="1"/>
</dbReference>
<dbReference type="GO" id="GO:0051259">
    <property type="term" value="P:protein complex oligomerization"/>
    <property type="evidence" value="ECO:0007669"/>
    <property type="project" value="InterPro"/>
</dbReference>
<dbReference type="Proteomes" id="UP000243535">
    <property type="component" value="Unassembled WGS sequence"/>
</dbReference>